<dbReference type="Gene3D" id="2.30.30.40">
    <property type="entry name" value="SH3 Domains"/>
    <property type="match status" value="1"/>
</dbReference>
<dbReference type="InterPro" id="IPR001452">
    <property type="entry name" value="SH3_domain"/>
</dbReference>
<name>A0A8X6UAN6_NEPPI</name>
<evidence type="ECO:0000313" key="6">
    <source>
        <dbReference type="Proteomes" id="UP000887013"/>
    </source>
</evidence>
<feature type="compositionally biased region" description="Low complexity" evidence="3">
    <location>
        <begin position="126"/>
        <end position="138"/>
    </location>
</feature>
<dbReference type="Proteomes" id="UP000887013">
    <property type="component" value="Unassembled WGS sequence"/>
</dbReference>
<feature type="region of interest" description="Disordered" evidence="3">
    <location>
        <begin position="311"/>
        <end position="362"/>
    </location>
</feature>
<accession>A0A8X6UAN6</accession>
<dbReference type="InterPro" id="IPR036028">
    <property type="entry name" value="SH3-like_dom_sf"/>
</dbReference>
<protein>
    <submittedName>
        <fullName evidence="5">FYN-binding protein</fullName>
    </submittedName>
</protein>
<feature type="compositionally biased region" description="Polar residues" evidence="3">
    <location>
        <begin position="139"/>
        <end position="153"/>
    </location>
</feature>
<evidence type="ECO:0000256" key="2">
    <source>
        <dbReference type="PROSITE-ProRule" id="PRU00192"/>
    </source>
</evidence>
<feature type="region of interest" description="Disordered" evidence="3">
    <location>
        <begin position="465"/>
        <end position="507"/>
    </location>
</feature>
<evidence type="ECO:0000313" key="5">
    <source>
        <dbReference type="EMBL" id="GFT91760.1"/>
    </source>
</evidence>
<dbReference type="SUPFAM" id="SSF50044">
    <property type="entry name" value="SH3-domain"/>
    <property type="match status" value="1"/>
</dbReference>
<evidence type="ECO:0000259" key="4">
    <source>
        <dbReference type="PROSITE" id="PS50002"/>
    </source>
</evidence>
<proteinExistence type="predicted"/>
<dbReference type="PANTHER" id="PTHR16830">
    <property type="entry name" value="SH2 CONTAINING ADAPTOR PRAM-1 RELATED"/>
    <property type="match status" value="1"/>
</dbReference>
<dbReference type="GO" id="GO:0005886">
    <property type="term" value="C:plasma membrane"/>
    <property type="evidence" value="ECO:0007669"/>
    <property type="project" value="InterPro"/>
</dbReference>
<keyword evidence="1 2" id="KW-0728">SH3 domain</keyword>
<dbReference type="PANTHER" id="PTHR16830:SF12">
    <property type="entry name" value="PDZ DOMAIN-CONTAINING PROTEIN"/>
    <property type="match status" value="1"/>
</dbReference>
<dbReference type="AlphaFoldDB" id="A0A8X6UAN6"/>
<feature type="compositionally biased region" description="Basic and acidic residues" evidence="3">
    <location>
        <begin position="479"/>
        <end position="507"/>
    </location>
</feature>
<feature type="compositionally biased region" description="Acidic residues" evidence="3">
    <location>
        <begin position="392"/>
        <end position="409"/>
    </location>
</feature>
<organism evidence="5 6">
    <name type="scientific">Nephila pilipes</name>
    <name type="common">Giant wood spider</name>
    <name type="synonym">Nephila maculata</name>
    <dbReference type="NCBI Taxonomy" id="299642"/>
    <lineage>
        <taxon>Eukaryota</taxon>
        <taxon>Metazoa</taxon>
        <taxon>Ecdysozoa</taxon>
        <taxon>Arthropoda</taxon>
        <taxon>Chelicerata</taxon>
        <taxon>Arachnida</taxon>
        <taxon>Araneae</taxon>
        <taxon>Araneomorphae</taxon>
        <taxon>Entelegynae</taxon>
        <taxon>Araneoidea</taxon>
        <taxon>Nephilidae</taxon>
        <taxon>Nephila</taxon>
    </lineage>
</organism>
<keyword evidence="6" id="KW-1185">Reference proteome</keyword>
<sequence length="684" mass="76758">MVVEGKIKCNDVGNLSVNKGKVPFTIMADDSPGKVQALRAIFAEKNKPVMGMMPPGGKISNRPWKSTIESNEDTTTLKEKVISEQRTSSHLMTKVLPIPVKKSELTSSTNSDLHKDNNGYNEKALKVSPKPSVGPKPSYLTQQTRTNSASNSNLETLCDARSDDNRTSIDGQALFKSQAKSKAVAETIASFMFTNGFSHKTANSVLREENNKNNAPPPLPLPRNTQMRTNQLELQTELINLCNSQNSEKLIKSEAQTLCCNIINSDNYICKSNCNFRRKELPSLEKLGPPPLKPTKPEKVVLPEKYRLLKPSVPITNSSQPPTISPPSIPQRPAPQRPAYPCPPRPHTPPPLPPLSSPVNKPSLSLREEIEELYEDTILGENKRPVSLIPEYTEEEENEELYNDAEPVEENPRISITSIPQKPKEPPPPCPSEYLQPNVHNSVEELYQDADEVNDDEFYEEMPCDAVTEEPGSPLYSNNKKEIEKMRREEEKKLRKEQKEKEKRDKEMEKLKRKFGLTGDEIPIDDGLVKMDSRGSRGGDLPVKKGETVLILRMEGNPQGRWLVKNEKGKIGYVELTNIEVDPLSVKSAITTTEDALCTTPIEKNINWLSKITACVRQVIMDLTECIPQQKLLIFKNISSSCNGSDMENIIYVMTIRRFSVISAGEELYSEARSEEEGIYEITY</sequence>
<feature type="compositionally biased region" description="Pro residues" evidence="3">
    <location>
        <begin position="323"/>
        <end position="356"/>
    </location>
</feature>
<gene>
    <name evidence="5" type="ORF">NPIL_337382</name>
</gene>
<reference evidence="5" key="1">
    <citation type="submission" date="2020-08" db="EMBL/GenBank/DDBJ databases">
        <title>Multicomponent nature underlies the extraordinary mechanical properties of spider dragline silk.</title>
        <authorList>
            <person name="Kono N."/>
            <person name="Nakamura H."/>
            <person name="Mori M."/>
            <person name="Yoshida Y."/>
            <person name="Ohtoshi R."/>
            <person name="Malay A.D."/>
            <person name="Moran D.A.P."/>
            <person name="Tomita M."/>
            <person name="Numata K."/>
            <person name="Arakawa K."/>
        </authorList>
    </citation>
    <scope>NUCLEOTIDE SEQUENCE</scope>
</reference>
<feature type="region of interest" description="Disordered" evidence="3">
    <location>
        <begin position="385"/>
        <end position="436"/>
    </location>
</feature>
<evidence type="ECO:0000256" key="1">
    <source>
        <dbReference type="ARBA" id="ARBA00022443"/>
    </source>
</evidence>
<evidence type="ECO:0000256" key="3">
    <source>
        <dbReference type="SAM" id="MobiDB-lite"/>
    </source>
</evidence>
<dbReference type="GO" id="GO:0072659">
    <property type="term" value="P:protein localization to plasma membrane"/>
    <property type="evidence" value="ECO:0007669"/>
    <property type="project" value="TreeGrafter"/>
</dbReference>
<dbReference type="EMBL" id="BMAW01120975">
    <property type="protein sequence ID" value="GFT91760.1"/>
    <property type="molecule type" value="Genomic_DNA"/>
</dbReference>
<dbReference type="InterPro" id="IPR043443">
    <property type="entry name" value="FYB1/2-like"/>
</dbReference>
<feature type="region of interest" description="Disordered" evidence="3">
    <location>
        <begin position="102"/>
        <end position="153"/>
    </location>
</feature>
<dbReference type="GO" id="GO:0050852">
    <property type="term" value="P:T cell receptor signaling pathway"/>
    <property type="evidence" value="ECO:0007669"/>
    <property type="project" value="TreeGrafter"/>
</dbReference>
<dbReference type="PROSITE" id="PS50002">
    <property type="entry name" value="SH3"/>
    <property type="match status" value="1"/>
</dbReference>
<feature type="domain" description="SH3" evidence="4">
    <location>
        <begin position="522"/>
        <end position="584"/>
    </location>
</feature>
<dbReference type="OrthoDB" id="5986624at2759"/>
<dbReference type="GO" id="GO:0007229">
    <property type="term" value="P:integrin-mediated signaling pathway"/>
    <property type="evidence" value="ECO:0007669"/>
    <property type="project" value="InterPro"/>
</dbReference>
<comment type="caution">
    <text evidence="5">The sequence shown here is derived from an EMBL/GenBank/DDBJ whole genome shotgun (WGS) entry which is preliminary data.</text>
</comment>
<dbReference type="FunFam" id="2.30.30.40:FF:000307">
    <property type="entry name" value="Predicted protein"/>
    <property type="match status" value="1"/>
</dbReference>